<keyword evidence="2" id="KW-1185">Reference proteome</keyword>
<reference evidence="1" key="1">
    <citation type="submission" date="2021-01" db="EMBL/GenBank/DDBJ databases">
        <title>Fulvivirga kasyanovii gen. nov., sp nov., a novel member of the phylum Bacteroidetes isolated from seawater in a mussel farm.</title>
        <authorList>
            <person name="Zhao L.-H."/>
            <person name="Wang Z.-J."/>
        </authorList>
    </citation>
    <scope>NUCLEOTIDE SEQUENCE</scope>
    <source>
        <strain evidence="1">29W222</strain>
    </source>
</reference>
<comment type="caution">
    <text evidence="1">The sequence shown here is derived from an EMBL/GenBank/DDBJ whole genome shotgun (WGS) entry which is preliminary data.</text>
</comment>
<dbReference type="Proteomes" id="UP000614216">
    <property type="component" value="Unassembled WGS sequence"/>
</dbReference>
<gene>
    <name evidence="1" type="ORF">JMN32_24000</name>
</gene>
<dbReference type="RefSeq" id="WP_202858922.1">
    <property type="nucleotide sequence ID" value="NZ_JAEUGD010000066.1"/>
</dbReference>
<evidence type="ECO:0000313" key="2">
    <source>
        <dbReference type="Proteomes" id="UP000614216"/>
    </source>
</evidence>
<sequence>MLLVLWGCSGGSGQEGESVTETPAEEVEVVGALKSYYISNRENVSLAEITDRGSELTVNTQEGILFGVMKREGKRKYYDQNDEFQYAVKYKDDGFKLRSKSEALIWKVKIKEGKIKVANNEEMTGAYEIHCYDDGRIKLSQEENELSSIRFDPGVPMLEVQGKYFLRNFSDSFAPGILLIPEMQETEKYIICAELAAQDK</sequence>
<evidence type="ECO:0000313" key="1">
    <source>
        <dbReference type="EMBL" id="MBL6449396.1"/>
    </source>
</evidence>
<organism evidence="1 2">
    <name type="scientific">Fulvivirga marina</name>
    <dbReference type="NCBI Taxonomy" id="2494733"/>
    <lineage>
        <taxon>Bacteria</taxon>
        <taxon>Pseudomonadati</taxon>
        <taxon>Bacteroidota</taxon>
        <taxon>Cytophagia</taxon>
        <taxon>Cytophagales</taxon>
        <taxon>Fulvivirgaceae</taxon>
        <taxon>Fulvivirga</taxon>
    </lineage>
</organism>
<dbReference type="EMBL" id="JAEUGD010000066">
    <property type="protein sequence ID" value="MBL6449396.1"/>
    <property type="molecule type" value="Genomic_DNA"/>
</dbReference>
<name>A0A937G6M4_9BACT</name>
<proteinExistence type="predicted"/>
<dbReference type="AlphaFoldDB" id="A0A937G6M4"/>
<protein>
    <submittedName>
        <fullName evidence="1">Uncharacterized protein</fullName>
    </submittedName>
</protein>
<accession>A0A937G6M4</accession>